<dbReference type="GO" id="GO:0003677">
    <property type="term" value="F:DNA binding"/>
    <property type="evidence" value="ECO:0007669"/>
    <property type="project" value="InterPro"/>
</dbReference>
<evidence type="ECO:0000313" key="3">
    <source>
        <dbReference type="EMBL" id="MTV50412.1"/>
    </source>
</evidence>
<name>A0A6I3SPH1_HELMO</name>
<evidence type="ECO:0000259" key="2">
    <source>
        <dbReference type="SMART" id="SM00483"/>
    </source>
</evidence>
<accession>A0A6I3SPH1</accession>
<keyword evidence="4" id="KW-1185">Reference proteome</keyword>
<dbReference type="EMBL" id="WNKU01000024">
    <property type="protein sequence ID" value="MTV50412.1"/>
    <property type="molecule type" value="Genomic_DNA"/>
</dbReference>
<evidence type="ECO:0000259" key="1">
    <source>
        <dbReference type="SMART" id="SM00481"/>
    </source>
</evidence>
<protein>
    <submittedName>
        <fullName evidence="3">DNA polymerase/3'-5' exonuclease PolX</fullName>
    </submittedName>
</protein>
<sequence length="596" mass="66833">MIPRFLSAGIPALFSLLPGQNSRKGGEAMHNQEIAWALTEMADLMEILGENPFKVRAYRKGARIVEGIETPVKTLSERGQLAKIDGIGKGLCAEIDEMMEDGASRQLQNLREKVPPEVLDMLRLPGVGIRAVRTFFSNGYTTLDELEEGARKHKLRLLPGIAAKTEVAVIRGVEMLRRRSGKFGIGVARPMAEEFVRFLQNLPEVHRVEITGDLRRSQEVVEEIHLLSSSQEPDKILDLVEKHPAAVKLVDDGANFVRFQLSFGLPVQVEVVDEAEFIARWVETTGSYAHWSALQERGAKRGDGCSGDWQRFITSQEAEINFYRDLDLPWIPPELREEGSEVALAAQRKLPEVVQITDIRGDLHIHTHWSDGVSSLEEMIDAGRERGYEYMAITDHSQSLSVARGLSETRLREQRQAIRNLSHRDKNFTVFSGIEMDILPDARLDFPDEMLQETDLVIASVHIGLRQERHKVHARLETALKNPHVDIIGHPTGRLIGAREPYDVDMEWLLDLAAKTGTILEINSSPDRLDLAAPYAKMAKERGIMLSINTDSHDRAKLGDISYGVNNARRAGLEPKDILNCHPLEEVKKILAKPKG</sequence>
<dbReference type="InterPro" id="IPR004013">
    <property type="entry name" value="PHP_dom"/>
</dbReference>
<dbReference type="GO" id="GO:0008270">
    <property type="term" value="F:zinc ion binding"/>
    <property type="evidence" value="ECO:0007669"/>
    <property type="project" value="TreeGrafter"/>
</dbReference>
<keyword evidence="3" id="KW-0378">Hydrolase</keyword>
<dbReference type="Proteomes" id="UP000430670">
    <property type="component" value="Unassembled WGS sequence"/>
</dbReference>
<evidence type="ECO:0000313" key="4">
    <source>
        <dbReference type="Proteomes" id="UP000430670"/>
    </source>
</evidence>
<dbReference type="SUPFAM" id="SSF81301">
    <property type="entry name" value="Nucleotidyltransferase"/>
    <property type="match status" value="1"/>
</dbReference>
<dbReference type="PANTHER" id="PTHR36928:SF1">
    <property type="entry name" value="PHOSPHATASE YCDX-RELATED"/>
    <property type="match status" value="1"/>
</dbReference>
<keyword evidence="3" id="KW-0540">Nuclease</keyword>
<dbReference type="OrthoDB" id="9808747at2"/>
<dbReference type="InterPro" id="IPR002054">
    <property type="entry name" value="DNA-dir_DNA_pol_X"/>
</dbReference>
<dbReference type="FunFam" id="3.20.20.140:FF:000047">
    <property type="entry name" value="PHP domain-containing protein"/>
    <property type="match status" value="1"/>
</dbReference>
<dbReference type="InterPro" id="IPR043519">
    <property type="entry name" value="NT_sf"/>
</dbReference>
<dbReference type="Gene3D" id="1.10.150.20">
    <property type="entry name" value="5' to 3' exonuclease, C-terminal subdomain"/>
    <property type="match status" value="1"/>
</dbReference>
<dbReference type="Gene3D" id="3.20.20.140">
    <property type="entry name" value="Metal-dependent hydrolases"/>
    <property type="match status" value="1"/>
</dbReference>
<feature type="domain" description="Polymerase/histidinol phosphatase N-terminal" evidence="1">
    <location>
        <begin position="361"/>
        <end position="440"/>
    </location>
</feature>
<keyword evidence="3" id="KW-0269">Exonuclease</keyword>
<organism evidence="3 4">
    <name type="scientific">Heliobacterium mobile</name>
    <name type="common">Heliobacillus mobilis</name>
    <dbReference type="NCBI Taxonomy" id="28064"/>
    <lineage>
        <taxon>Bacteria</taxon>
        <taxon>Bacillati</taxon>
        <taxon>Bacillota</taxon>
        <taxon>Clostridia</taxon>
        <taxon>Eubacteriales</taxon>
        <taxon>Heliobacteriaceae</taxon>
        <taxon>Heliobacterium</taxon>
    </lineage>
</organism>
<dbReference type="SMART" id="SM00481">
    <property type="entry name" value="POLIIIAc"/>
    <property type="match status" value="1"/>
</dbReference>
<gene>
    <name evidence="3" type="primary">polX</name>
    <name evidence="3" type="ORF">GJ688_15715</name>
</gene>
<dbReference type="InterPro" id="IPR010996">
    <property type="entry name" value="HHH_MUS81"/>
</dbReference>
<dbReference type="InterPro" id="IPR047967">
    <property type="entry name" value="PolX_PHP"/>
</dbReference>
<dbReference type="GO" id="GO:0005829">
    <property type="term" value="C:cytosol"/>
    <property type="evidence" value="ECO:0007669"/>
    <property type="project" value="TreeGrafter"/>
</dbReference>
<dbReference type="Pfam" id="PF02811">
    <property type="entry name" value="PHP"/>
    <property type="match status" value="1"/>
</dbReference>
<dbReference type="InterPro" id="IPR003141">
    <property type="entry name" value="Pol/His_phosphatase_N"/>
</dbReference>
<dbReference type="CDD" id="cd07436">
    <property type="entry name" value="PHP_PolX"/>
    <property type="match status" value="1"/>
</dbReference>
<dbReference type="PANTHER" id="PTHR36928">
    <property type="entry name" value="PHOSPHATASE YCDX-RELATED"/>
    <property type="match status" value="1"/>
</dbReference>
<dbReference type="GO" id="GO:0042578">
    <property type="term" value="F:phosphoric ester hydrolase activity"/>
    <property type="evidence" value="ECO:0007669"/>
    <property type="project" value="TreeGrafter"/>
</dbReference>
<dbReference type="InterPro" id="IPR027421">
    <property type="entry name" value="DNA_pol_lamdba_lyase_dom_sf"/>
</dbReference>
<dbReference type="GO" id="GO:0004527">
    <property type="term" value="F:exonuclease activity"/>
    <property type="evidence" value="ECO:0007669"/>
    <property type="project" value="UniProtKB-KW"/>
</dbReference>
<dbReference type="Gene3D" id="3.30.460.10">
    <property type="entry name" value="Beta Polymerase, domain 2"/>
    <property type="match status" value="1"/>
</dbReference>
<dbReference type="InterPro" id="IPR037160">
    <property type="entry name" value="DNA_Pol_thumb_sf"/>
</dbReference>
<dbReference type="SMART" id="SM00483">
    <property type="entry name" value="POLXc"/>
    <property type="match status" value="1"/>
</dbReference>
<dbReference type="InterPro" id="IPR050243">
    <property type="entry name" value="PHP_phosphatase"/>
</dbReference>
<dbReference type="InterPro" id="IPR022311">
    <property type="entry name" value="PolX-like"/>
</dbReference>
<reference evidence="3 4" key="1">
    <citation type="submission" date="2019-11" db="EMBL/GenBank/DDBJ databases">
        <title>Whole-genome sequence of a the green, strictly anaerobic photosynthetic bacterium Heliobacillus mobilis DSM 6151.</title>
        <authorList>
            <person name="Kyndt J.A."/>
            <person name="Meyer T.E."/>
        </authorList>
    </citation>
    <scope>NUCLEOTIDE SEQUENCE [LARGE SCALE GENOMIC DNA]</scope>
    <source>
        <strain evidence="3 4">DSM 6151</strain>
    </source>
</reference>
<dbReference type="Gene3D" id="3.30.210.10">
    <property type="entry name" value="DNA polymerase, thumb domain"/>
    <property type="match status" value="1"/>
</dbReference>
<comment type="caution">
    <text evidence="3">The sequence shown here is derived from an EMBL/GenBank/DDBJ whole genome shotgun (WGS) entry which is preliminary data.</text>
</comment>
<dbReference type="Gene3D" id="1.10.150.110">
    <property type="entry name" value="DNA polymerase beta, N-terminal domain-like"/>
    <property type="match status" value="1"/>
</dbReference>
<dbReference type="NCBIfam" id="NF006375">
    <property type="entry name" value="PRK08609.1"/>
    <property type="match status" value="1"/>
</dbReference>
<dbReference type="Pfam" id="PF14520">
    <property type="entry name" value="HHH_5"/>
    <property type="match status" value="1"/>
</dbReference>
<dbReference type="PIRSF" id="PIRSF005047">
    <property type="entry name" value="UCP005047_YshC"/>
    <property type="match status" value="1"/>
</dbReference>
<dbReference type="AlphaFoldDB" id="A0A6I3SPH1"/>
<feature type="domain" description="DNA-directed DNA polymerase X" evidence="2">
    <location>
        <begin position="29"/>
        <end position="337"/>
    </location>
</feature>
<dbReference type="SUPFAM" id="SSF89550">
    <property type="entry name" value="PHP domain-like"/>
    <property type="match status" value="1"/>
</dbReference>
<dbReference type="InterPro" id="IPR016195">
    <property type="entry name" value="Pol/histidinol_Pase-like"/>
</dbReference>
<dbReference type="Pfam" id="PF14716">
    <property type="entry name" value="HHH_8"/>
    <property type="match status" value="1"/>
</dbReference>
<proteinExistence type="predicted"/>
<dbReference type="GO" id="GO:0003887">
    <property type="term" value="F:DNA-directed DNA polymerase activity"/>
    <property type="evidence" value="ECO:0007669"/>
    <property type="project" value="InterPro"/>
</dbReference>
<dbReference type="SUPFAM" id="SSF47802">
    <property type="entry name" value="DNA polymerase beta, N-terminal domain-like"/>
    <property type="match status" value="1"/>
</dbReference>